<dbReference type="Proteomes" id="UP001152747">
    <property type="component" value="Unassembled WGS sequence"/>
</dbReference>
<sequence length="588" mass="67076">MSAGVSVDDAINNVNLLDSLVLPDDLPDIEARALPLLCRSNFDTNFEDRSAFVTGIAKYSEEATRHAQFNDMLADGLKHAANLYTWRCCSRAVPMAKSNDQPNRTEINEMVVNVLRPEVNKLSCFMRFTLTAIQKFCEEFRRLCHAEKRKDFVSEAYLLTLGRFINMFAVLDELKNMKASIKNDFSTYRRASQFLQTMSDTQAIHDMQNLSMFLATQNKIKDDLKLQMKTIEGYEELLADVVNICAHMYEHQLYLSPNEKHMFVKVIAFSLFLMDGDVGHVAKLDQKKRLSIQRLDKIFKTLEVVPLYGDMQIQPFAFVKRSSHYDASKWPLSDKESDKCHVNIVEKLRTIRADHESYVTQFAKINNEVAICDRPGTDLEYRELTSLALSGIQLLCQWSCAVVETISWKLLHPTDPRDNRDCPESAEEYERATRYNYSPIEKTALIQVIAMIKGLQSLLGKMEPEMSSSIRKCVYIELQSFVQHTINEPLQKANKNKKDLLASIFQSVKDSISDVGYEMNRIIDPKKNKKTKGDSASSSSSDVRIPRRTAPPGSTQLYMARTQLESLISDKLCGGKKDFAKRIGLENN</sequence>
<dbReference type="InterPro" id="IPR008081">
    <property type="entry name" value="Cytoplasmic_FMR1-int"/>
</dbReference>
<protein>
    <recommendedName>
        <fullName evidence="3">CYRIA/CYRIB Rac1 binding domain-containing protein</fullName>
    </recommendedName>
</protein>
<dbReference type="PANTHER" id="PTHR12195">
    <property type="entry name" value="CYTOPLASMIC FMR1-INTERACTING PROTEIN-RELATED"/>
    <property type="match status" value="1"/>
</dbReference>
<feature type="domain" description="CYRIA/CYRIB Rac1 binding" evidence="3">
    <location>
        <begin position="61"/>
        <end position="275"/>
    </location>
</feature>
<reference evidence="4" key="1">
    <citation type="submission" date="2022-11" db="EMBL/GenBank/DDBJ databases">
        <authorList>
            <person name="Kikuchi T."/>
        </authorList>
    </citation>
    <scope>NUCLEOTIDE SEQUENCE</scope>
    <source>
        <strain evidence="4">PS1010</strain>
    </source>
</reference>
<dbReference type="PIRSF" id="PIRSF008153">
    <property type="entry name" value="FMR1_interacting"/>
    <property type="match status" value="1"/>
</dbReference>
<dbReference type="Pfam" id="PF07159">
    <property type="entry name" value="CYRIA-B_Rac1-bd"/>
    <property type="match status" value="1"/>
</dbReference>
<evidence type="ECO:0000313" key="4">
    <source>
        <dbReference type="EMBL" id="CAI5449349.1"/>
    </source>
</evidence>
<dbReference type="Pfam" id="PF05994">
    <property type="entry name" value="FragX_IP"/>
    <property type="match status" value="1"/>
</dbReference>
<dbReference type="EMBL" id="CANHGI010000004">
    <property type="protein sequence ID" value="CAI5449349.1"/>
    <property type="molecule type" value="Genomic_DNA"/>
</dbReference>
<dbReference type="GO" id="GO:0030833">
    <property type="term" value="P:regulation of actin filament polymerization"/>
    <property type="evidence" value="ECO:0007669"/>
    <property type="project" value="InterPro"/>
</dbReference>
<dbReference type="AlphaFoldDB" id="A0A9P1N4A5"/>
<feature type="region of interest" description="Disordered" evidence="2">
    <location>
        <begin position="523"/>
        <end position="556"/>
    </location>
</feature>
<keyword evidence="5" id="KW-1185">Reference proteome</keyword>
<evidence type="ECO:0000256" key="1">
    <source>
        <dbReference type="ARBA" id="ARBA00025790"/>
    </source>
</evidence>
<evidence type="ECO:0000259" key="3">
    <source>
        <dbReference type="Pfam" id="PF07159"/>
    </source>
</evidence>
<evidence type="ECO:0000313" key="5">
    <source>
        <dbReference type="Proteomes" id="UP001152747"/>
    </source>
</evidence>
<gene>
    <name evidence="4" type="ORF">CAMP_LOCUS11986</name>
</gene>
<comment type="similarity">
    <text evidence="1">Belongs to the CYFIP family.</text>
</comment>
<dbReference type="InterPro" id="IPR009828">
    <property type="entry name" value="CYRIA/CYRIB_Rac1-bd"/>
</dbReference>
<dbReference type="GO" id="GO:0005737">
    <property type="term" value="C:cytoplasm"/>
    <property type="evidence" value="ECO:0007669"/>
    <property type="project" value="UniProtKB-ARBA"/>
</dbReference>
<evidence type="ECO:0000256" key="2">
    <source>
        <dbReference type="SAM" id="MobiDB-lite"/>
    </source>
</evidence>
<organism evidence="4 5">
    <name type="scientific">Caenorhabditis angaria</name>
    <dbReference type="NCBI Taxonomy" id="860376"/>
    <lineage>
        <taxon>Eukaryota</taxon>
        <taxon>Metazoa</taxon>
        <taxon>Ecdysozoa</taxon>
        <taxon>Nematoda</taxon>
        <taxon>Chromadorea</taxon>
        <taxon>Rhabditida</taxon>
        <taxon>Rhabditina</taxon>
        <taxon>Rhabditomorpha</taxon>
        <taxon>Rhabditoidea</taxon>
        <taxon>Rhabditidae</taxon>
        <taxon>Peloderinae</taxon>
        <taxon>Caenorhabditis</taxon>
    </lineage>
</organism>
<name>A0A9P1N4A5_9PELO</name>
<proteinExistence type="inferred from homology"/>
<comment type="caution">
    <text evidence="4">The sequence shown here is derived from an EMBL/GenBank/DDBJ whole genome shotgun (WGS) entry which is preliminary data.</text>
</comment>
<dbReference type="GO" id="GO:0031267">
    <property type="term" value="F:small GTPase binding"/>
    <property type="evidence" value="ECO:0007669"/>
    <property type="project" value="InterPro"/>
</dbReference>
<accession>A0A9P1N4A5</accession>
<dbReference type="PRINTS" id="PR01698">
    <property type="entry name" value="CYTOFMRPINTP"/>
</dbReference>
<dbReference type="OrthoDB" id="10265867at2759"/>